<feature type="transmembrane region" description="Helical" evidence="6">
    <location>
        <begin position="142"/>
        <end position="163"/>
    </location>
</feature>
<dbReference type="Proteomes" id="UP000000439">
    <property type="component" value="Chromosome"/>
</dbReference>
<keyword evidence="5 6" id="KW-0472">Membrane</keyword>
<dbReference type="STRING" id="206672.BL0230"/>
<feature type="transmembrane region" description="Helical" evidence="6">
    <location>
        <begin position="242"/>
        <end position="273"/>
    </location>
</feature>
<proteinExistence type="predicted"/>
<dbReference type="EMBL" id="AE014295">
    <property type="protein sequence ID" value="AAN24076.1"/>
    <property type="molecule type" value="Genomic_DNA"/>
</dbReference>
<evidence type="ECO:0000256" key="4">
    <source>
        <dbReference type="ARBA" id="ARBA00022989"/>
    </source>
</evidence>
<evidence type="ECO:0000256" key="6">
    <source>
        <dbReference type="SAM" id="Phobius"/>
    </source>
</evidence>
<evidence type="ECO:0000256" key="2">
    <source>
        <dbReference type="ARBA" id="ARBA00022475"/>
    </source>
</evidence>
<feature type="transmembrane region" description="Helical" evidence="6">
    <location>
        <begin position="49"/>
        <end position="71"/>
    </location>
</feature>
<dbReference type="InterPro" id="IPR002797">
    <property type="entry name" value="Polysacc_synth"/>
</dbReference>
<dbReference type="AlphaFoldDB" id="Q8G7M5"/>
<dbReference type="KEGG" id="blo:BL0230"/>
<organism evidence="7 8">
    <name type="scientific">Bifidobacterium longum (strain NCC 2705)</name>
    <dbReference type="NCBI Taxonomy" id="206672"/>
    <lineage>
        <taxon>Bacteria</taxon>
        <taxon>Bacillati</taxon>
        <taxon>Actinomycetota</taxon>
        <taxon>Actinomycetes</taxon>
        <taxon>Bifidobacteriales</taxon>
        <taxon>Bifidobacteriaceae</taxon>
        <taxon>Bifidobacterium</taxon>
    </lineage>
</organism>
<sequence length="479" mass="52377">MGKYRRLILNTVLFAINAVATKLITFFLVPLYTYYMSAGEYGLTDMSLTVINLATPLVTFSIAEAAVRFIVGDSDRQDDYVAISILITLFSVVLVTVLSPILDLGAFGGLGEYKAWFILAYATSAFMNLCGEVARGIGEIKLIPICAGISSITTFILALVFIGQLKMGITGYFISVSAGPLLAVIIYMVAGGIGKAFLSGMKRMRIVAVRDTWNIVRPMIIYALPLIPNNLFWWLSTGINRLFITGMLGIAASGMFAAASKIPGLLNTAYMVFQQAWQLSAYQEVKDKKIGSFFSPVFCVLQAVLTVLCTVLSFFAPLVATFMLQGETYKAWPMISILLIANLFSVFSSFYGTVYSATMHTSFVMKTTVFGAVACVVFTPMLLPIMGVTGACVASALGQAMVFAMRVIDAKRFIQFEVGWKYLAPTLVLLITQSIFTAWEIGGWKIISGICVIIIIIIQMVHIAASLSQIREMKRKNNQ</sequence>
<dbReference type="PANTHER" id="PTHR30250">
    <property type="entry name" value="PST FAMILY PREDICTED COLANIC ACID TRANSPORTER"/>
    <property type="match status" value="1"/>
</dbReference>
<keyword evidence="2" id="KW-1003">Cell membrane</keyword>
<reference evidence="7 8" key="1">
    <citation type="journal article" date="2002" name="Proc. Natl. Acad. Sci. U.S.A.">
        <title>The genome sequence of Bifidobacterium longum reflects its adaptation to the human gastrointestinal tract.</title>
        <authorList>
            <person name="Schell M.A."/>
            <person name="Karmirantzou M."/>
            <person name="Snel B."/>
            <person name="Vilanova D."/>
            <person name="Berger B."/>
            <person name="Pessi G."/>
            <person name="Zwahlen M.C."/>
            <person name="Desiere F."/>
            <person name="Bork P."/>
            <person name="Delley M."/>
            <person name="Pridmore R.D."/>
            <person name="Arigoni F."/>
        </authorList>
    </citation>
    <scope>NUCLEOTIDE SEQUENCE [LARGE SCALE GENOMIC DNA]</scope>
    <source>
        <strain evidence="8">NCC 2705</strain>
    </source>
</reference>
<dbReference type="PANTHER" id="PTHR30250:SF11">
    <property type="entry name" value="O-ANTIGEN TRANSPORTER-RELATED"/>
    <property type="match status" value="1"/>
</dbReference>
<evidence type="ECO:0000256" key="5">
    <source>
        <dbReference type="ARBA" id="ARBA00023136"/>
    </source>
</evidence>
<feature type="transmembrane region" description="Helical" evidence="6">
    <location>
        <begin position="169"/>
        <end position="198"/>
    </location>
</feature>
<dbReference type="GO" id="GO:0005886">
    <property type="term" value="C:plasma membrane"/>
    <property type="evidence" value="ECO:0007669"/>
    <property type="project" value="UniProtKB-SubCell"/>
</dbReference>
<feature type="transmembrane region" description="Helical" evidence="6">
    <location>
        <begin position="7"/>
        <end position="29"/>
    </location>
</feature>
<feature type="transmembrane region" description="Helical" evidence="6">
    <location>
        <begin position="219"/>
        <end position="236"/>
    </location>
</feature>
<feature type="transmembrane region" description="Helical" evidence="6">
    <location>
        <begin position="363"/>
        <end position="382"/>
    </location>
</feature>
<name>Q8G7M5_BIFLO</name>
<evidence type="ECO:0000313" key="8">
    <source>
        <dbReference type="Proteomes" id="UP000000439"/>
    </source>
</evidence>
<protein>
    <submittedName>
        <fullName evidence="7">Hypothetical transmembrane protein possibly involved in polysaccharide biosynthesis</fullName>
    </submittedName>
</protein>
<feature type="transmembrane region" description="Helical" evidence="6">
    <location>
        <begin position="331"/>
        <end position="351"/>
    </location>
</feature>
<dbReference type="PATRIC" id="fig|206672.9.peg.966"/>
<dbReference type="Pfam" id="PF01943">
    <property type="entry name" value="Polysacc_synt"/>
    <property type="match status" value="1"/>
</dbReference>
<feature type="transmembrane region" description="Helical" evidence="6">
    <location>
        <begin position="113"/>
        <end position="130"/>
    </location>
</feature>
<dbReference type="InterPro" id="IPR050833">
    <property type="entry name" value="Poly_Biosynth_Transport"/>
</dbReference>
<dbReference type="OrthoDB" id="3249502at2"/>
<gene>
    <name evidence="7" type="ordered locus">BL0230</name>
</gene>
<comment type="subcellular location">
    <subcellularLocation>
        <location evidence="1">Cell membrane</location>
        <topology evidence="1">Multi-pass membrane protein</topology>
    </subcellularLocation>
</comment>
<keyword evidence="4 6" id="KW-1133">Transmembrane helix</keyword>
<dbReference type="HOGENOM" id="CLU_022017_7_4_11"/>
<feature type="transmembrane region" description="Helical" evidence="6">
    <location>
        <begin position="80"/>
        <end position="101"/>
    </location>
</feature>
<keyword evidence="3 6" id="KW-0812">Transmembrane</keyword>
<evidence type="ECO:0000313" key="7">
    <source>
        <dbReference type="EMBL" id="AAN24076.1"/>
    </source>
</evidence>
<keyword evidence="8" id="KW-1185">Reference proteome</keyword>
<feature type="transmembrane region" description="Helical" evidence="6">
    <location>
        <begin position="293"/>
        <end position="319"/>
    </location>
</feature>
<accession>Q8G7M5</accession>
<feature type="transmembrane region" description="Helical" evidence="6">
    <location>
        <begin position="445"/>
        <end position="467"/>
    </location>
</feature>
<dbReference type="EnsemblBacteria" id="AAN24076">
    <property type="protein sequence ID" value="AAN24076"/>
    <property type="gene ID" value="BL0230"/>
</dbReference>
<evidence type="ECO:0000256" key="1">
    <source>
        <dbReference type="ARBA" id="ARBA00004651"/>
    </source>
</evidence>
<evidence type="ECO:0000256" key="3">
    <source>
        <dbReference type="ARBA" id="ARBA00022692"/>
    </source>
</evidence>